<name>A0A645FUT1_9ZZZZ</name>
<evidence type="ECO:0000313" key="1">
    <source>
        <dbReference type="EMBL" id="MPN15764.1"/>
    </source>
</evidence>
<proteinExistence type="predicted"/>
<dbReference type="EMBL" id="VSSQ01062619">
    <property type="protein sequence ID" value="MPN15764.1"/>
    <property type="molecule type" value="Genomic_DNA"/>
</dbReference>
<protein>
    <submittedName>
        <fullName evidence="1">Uncharacterized protein</fullName>
    </submittedName>
</protein>
<reference evidence="1" key="1">
    <citation type="submission" date="2019-08" db="EMBL/GenBank/DDBJ databases">
        <authorList>
            <person name="Kucharzyk K."/>
            <person name="Murdoch R.W."/>
            <person name="Higgins S."/>
            <person name="Loffler F."/>
        </authorList>
    </citation>
    <scope>NUCLEOTIDE SEQUENCE</scope>
</reference>
<dbReference type="AlphaFoldDB" id="A0A645FUT1"/>
<sequence length="100" mass="11820">MIRYQQYKLVQHADYESCQLFNIAEDPQELEDLGTDSTYAQVIDRLKSELGQYWNPLEAQQQLAQSKAHFSLMKQWFDLVKPPLVEEWRGNPANNYLVKE</sequence>
<dbReference type="InterPro" id="IPR017850">
    <property type="entry name" value="Alkaline_phosphatase_core_sf"/>
</dbReference>
<dbReference type="Gene3D" id="3.40.720.10">
    <property type="entry name" value="Alkaline Phosphatase, subunit A"/>
    <property type="match status" value="1"/>
</dbReference>
<comment type="caution">
    <text evidence="1">The sequence shown here is derived from an EMBL/GenBank/DDBJ whole genome shotgun (WGS) entry which is preliminary data.</text>
</comment>
<dbReference type="SUPFAM" id="SSF53649">
    <property type="entry name" value="Alkaline phosphatase-like"/>
    <property type="match status" value="1"/>
</dbReference>
<gene>
    <name evidence="1" type="ORF">SDC9_163100</name>
</gene>
<organism evidence="1">
    <name type="scientific">bioreactor metagenome</name>
    <dbReference type="NCBI Taxonomy" id="1076179"/>
    <lineage>
        <taxon>unclassified sequences</taxon>
        <taxon>metagenomes</taxon>
        <taxon>ecological metagenomes</taxon>
    </lineage>
</organism>
<accession>A0A645FUT1</accession>